<dbReference type="AlphaFoldDB" id="A0AAJ1MC36"/>
<feature type="region of interest" description="Disordered" evidence="1">
    <location>
        <begin position="742"/>
        <end position="771"/>
    </location>
</feature>
<reference evidence="2" key="1">
    <citation type="submission" date="2023-01" db="EMBL/GenBank/DDBJ databases">
        <title>Genome analysis of 13 Lactobacillus isolated from gut of wild boar.</title>
        <authorList>
            <person name="Papp P."/>
            <person name="Libisch B."/>
            <person name="Nagy T."/>
            <person name="Olasz F."/>
        </authorList>
    </citation>
    <scope>NUCLEOTIDE SEQUENCE</scope>
    <source>
        <strain evidence="2">F146</strain>
    </source>
</reference>
<accession>A0AAJ1MC36</accession>
<sequence>MSTTTQQSTGQRRRVHYIFNNQEVPRLTIRQLFDTRRFSRLTAVTGELDADFFNQHLSDLIQVEIALGAQEQVTPQTADEAATKGALTTALLAAANKQPARLFEALSGQNQLNVLNGLFTVEQAPVQEVHSRFYLLSDDAGTQTRVILGSVNLTAASFDEQHNQLEEVMVFDNSPLYANLMQRFKNDIKPVLKNYFSAELLSAAQKQLDAMKKDQKAGKDVGNVIILGNETTDQIAIADMTDLISHDVQQQIDRGIVKPEIAKAMRDITTDRALVKDELERSIHQQDAIFNLQKESVSPRAVKPTLKTREKIYKQVRQTLLTDMTPQERSAEKKYTTFLYDRPMERNLANDNSGLYVPNDAGTYPIPFGRLATISEIRDGLKSIDAVMQGYAKYVVDYTPDYGQRFYEAILYSFTAPFLWEIRSKASLNPEDGNDVPNFLVLGATAGSGKSTLLRIINQLTWNTDRSLIDFGTIYPTETPQKKLKTVQALEHYMKTGSTYPVLVDEIEPYFFQQDQYSRHLIVDTMNDLVNHPHAVAPLIGTTNYDSGFTMLRETARRTYYLQIDKVIDEEQKGEANKYIYNVRQTLNNTLFKDFVVRMATLLSDDETPWRTFDKQTGRLDFLANTRRIFKEYYEMADLPVPDFFAEAICDDFRESARSRWAKLYLTQTEDFKRYADKHSLLFDISKLNTFNGFSADSIEEYRNALPVEICVDGINGKRGKFMEIKEDAFFKWIGEPNPYMRDTESSADETAAESETDRPAAAQPPKKKKGFWARLFG</sequence>
<evidence type="ECO:0000313" key="3">
    <source>
        <dbReference type="Proteomes" id="UP001220670"/>
    </source>
</evidence>
<keyword evidence="2" id="KW-0547">Nucleotide-binding</keyword>
<keyword evidence="2" id="KW-0067">ATP-binding</keyword>
<name>A0AAJ1MC36_LIMMU</name>
<dbReference type="RefSeq" id="WP_272209222.1">
    <property type="nucleotide sequence ID" value="NZ_JAQOMV010000031.1"/>
</dbReference>
<dbReference type="GO" id="GO:0005524">
    <property type="term" value="F:ATP binding"/>
    <property type="evidence" value="ECO:0007669"/>
    <property type="project" value="UniProtKB-KW"/>
</dbReference>
<gene>
    <name evidence="2" type="ORF">PO250_07440</name>
</gene>
<dbReference type="SUPFAM" id="SSF52540">
    <property type="entry name" value="P-loop containing nucleoside triphosphate hydrolases"/>
    <property type="match status" value="1"/>
</dbReference>
<dbReference type="EMBL" id="JAQONE010000023">
    <property type="protein sequence ID" value="MDC2830128.1"/>
    <property type="molecule type" value="Genomic_DNA"/>
</dbReference>
<protein>
    <submittedName>
        <fullName evidence="2">ATP-binding protein</fullName>
    </submittedName>
</protein>
<organism evidence="2 3">
    <name type="scientific">Limosilactobacillus mucosae</name>
    <name type="common">Lactobacillus mucosae</name>
    <dbReference type="NCBI Taxonomy" id="97478"/>
    <lineage>
        <taxon>Bacteria</taxon>
        <taxon>Bacillati</taxon>
        <taxon>Bacillota</taxon>
        <taxon>Bacilli</taxon>
        <taxon>Lactobacillales</taxon>
        <taxon>Lactobacillaceae</taxon>
        <taxon>Limosilactobacillus</taxon>
    </lineage>
</organism>
<evidence type="ECO:0000256" key="1">
    <source>
        <dbReference type="SAM" id="MobiDB-lite"/>
    </source>
</evidence>
<dbReference type="InterPro" id="IPR027417">
    <property type="entry name" value="P-loop_NTPase"/>
</dbReference>
<dbReference type="Gene3D" id="3.30.870.10">
    <property type="entry name" value="Endonuclease Chain A"/>
    <property type="match status" value="1"/>
</dbReference>
<proteinExistence type="predicted"/>
<feature type="compositionally biased region" description="Acidic residues" evidence="1">
    <location>
        <begin position="746"/>
        <end position="755"/>
    </location>
</feature>
<comment type="caution">
    <text evidence="2">The sequence shown here is derived from an EMBL/GenBank/DDBJ whole genome shotgun (WGS) entry which is preliminary data.</text>
</comment>
<evidence type="ECO:0000313" key="2">
    <source>
        <dbReference type="EMBL" id="MDC2830128.1"/>
    </source>
</evidence>
<dbReference type="Proteomes" id="UP001220670">
    <property type="component" value="Unassembled WGS sequence"/>
</dbReference>